<evidence type="ECO:0000313" key="4">
    <source>
        <dbReference type="Proteomes" id="UP001212152"/>
    </source>
</evidence>
<proteinExistence type="predicted"/>
<gene>
    <name evidence="3" type="ORF">HDU87_007580</name>
</gene>
<feature type="compositionally biased region" description="Polar residues" evidence="2">
    <location>
        <begin position="404"/>
        <end position="420"/>
    </location>
</feature>
<comment type="caution">
    <text evidence="3">The sequence shown here is derived from an EMBL/GenBank/DDBJ whole genome shotgun (WGS) entry which is preliminary data.</text>
</comment>
<evidence type="ECO:0008006" key="5">
    <source>
        <dbReference type="Google" id="ProtNLM"/>
    </source>
</evidence>
<feature type="region of interest" description="Disordered" evidence="2">
    <location>
        <begin position="391"/>
        <end position="420"/>
    </location>
</feature>
<evidence type="ECO:0000256" key="1">
    <source>
        <dbReference type="SAM" id="Coils"/>
    </source>
</evidence>
<accession>A0AAD5TFI3</accession>
<organism evidence="3 4">
    <name type="scientific">Geranomyces variabilis</name>
    <dbReference type="NCBI Taxonomy" id="109894"/>
    <lineage>
        <taxon>Eukaryota</taxon>
        <taxon>Fungi</taxon>
        <taxon>Fungi incertae sedis</taxon>
        <taxon>Chytridiomycota</taxon>
        <taxon>Chytridiomycota incertae sedis</taxon>
        <taxon>Chytridiomycetes</taxon>
        <taxon>Spizellomycetales</taxon>
        <taxon>Powellomycetaceae</taxon>
        <taxon>Geranomyces</taxon>
    </lineage>
</organism>
<feature type="coiled-coil region" evidence="1">
    <location>
        <begin position="452"/>
        <end position="479"/>
    </location>
</feature>
<feature type="region of interest" description="Disordered" evidence="2">
    <location>
        <begin position="331"/>
        <end position="373"/>
    </location>
</feature>
<dbReference type="AlphaFoldDB" id="A0AAD5TFI3"/>
<reference evidence="3" key="1">
    <citation type="submission" date="2020-05" db="EMBL/GenBank/DDBJ databases">
        <title>Phylogenomic resolution of chytrid fungi.</title>
        <authorList>
            <person name="Stajich J.E."/>
            <person name="Amses K."/>
            <person name="Simmons R."/>
            <person name="Seto K."/>
            <person name="Myers J."/>
            <person name="Bonds A."/>
            <person name="Quandt C.A."/>
            <person name="Barry K."/>
            <person name="Liu P."/>
            <person name="Grigoriev I."/>
            <person name="Longcore J.E."/>
            <person name="James T.Y."/>
        </authorList>
    </citation>
    <scope>NUCLEOTIDE SEQUENCE</scope>
    <source>
        <strain evidence="3">JEL0379</strain>
    </source>
</reference>
<keyword evidence="4" id="KW-1185">Reference proteome</keyword>
<dbReference type="Proteomes" id="UP001212152">
    <property type="component" value="Unassembled WGS sequence"/>
</dbReference>
<keyword evidence="1" id="KW-0175">Coiled coil</keyword>
<evidence type="ECO:0000256" key="2">
    <source>
        <dbReference type="SAM" id="MobiDB-lite"/>
    </source>
</evidence>
<protein>
    <recommendedName>
        <fullName evidence="5">DUF4709 domain-containing protein</fullName>
    </recommendedName>
</protein>
<name>A0AAD5TFI3_9FUNG</name>
<evidence type="ECO:0000313" key="3">
    <source>
        <dbReference type="EMBL" id="KAJ3173419.1"/>
    </source>
</evidence>
<sequence>MPKRTEKKVLSLFANVFELKPETLAASSAPSQVSISRAFTEDDLLLAAPAADADPTPRIITARRRGRIQAGGRGALVPTTSKGAVVAAASISGSSGALGTMPDAVESCLAAATEYLRLFGVSRAAQTEEKCVVQVKSAENDFADLFKSLQKSRENLDRSYASTTSGANRLLVSHLESRIENLHLMHGRAIDRVRRACRGQYADAVARIMQDAQRFRDTTMAALIEDHQAKQTYMNEHIFAVKREAHRRADLIKKLAGKVARAQVVLKRHGYHTETEMNQCIADERLRGEDTLAHMQSLLYEKEEKVSDLADRVAQMEATIDERLARKQGAPLSTRAVARREKPNSASRRFSRRVSIHKPGIIRGNTPGGGGIDDLGPSISINMLAGGASTTAAGSSVASDPPSDLTSRSTTPEGSSPTENFLETLMQDATALYESRLETMRATHAMRMAALAKDQEQSIRDLETQYSSARQNLSGANAIQDQIRVAMAGEGSVREVVRKLFPRGKKEGFVDSGTNCCLDPFDDQVRIAVT</sequence>
<dbReference type="EMBL" id="JADGJQ010000070">
    <property type="protein sequence ID" value="KAJ3173419.1"/>
    <property type="molecule type" value="Genomic_DNA"/>
</dbReference>